<name>A0A0R3TR43_RODNA</name>
<evidence type="ECO:0000313" key="3">
    <source>
        <dbReference type="WBParaSite" id="HNAJ_0001003701-mRNA-1"/>
    </source>
</evidence>
<evidence type="ECO:0000313" key="1">
    <source>
        <dbReference type="EMBL" id="VDO07022.1"/>
    </source>
</evidence>
<dbReference type="OrthoDB" id="6281867at2759"/>
<dbReference type="AlphaFoldDB" id="A0A0R3TR43"/>
<gene>
    <name evidence="1" type="ORF">HNAJ_LOCUS10032</name>
</gene>
<dbReference type="Proteomes" id="UP000278807">
    <property type="component" value="Unassembled WGS sequence"/>
</dbReference>
<accession>A0A0R3TR43</accession>
<sequence length="150" mass="16777">MLLGALYATSACVMFGTTVYFAVKRGETFEAAQRISGPVSFIVKYSRNGEPVNLYLRLGLARKFRHSSVCSIFLEKFNLPYNAQNIFVHSCVSHGRSPIRCQRDELRQYQETAKGVLNMFQTSIAPSVRSLVPMELVLKEDHTVPKGVSG</sequence>
<proteinExistence type="predicted"/>
<keyword evidence="2" id="KW-1185">Reference proteome</keyword>
<reference evidence="3" key="1">
    <citation type="submission" date="2017-02" db="UniProtKB">
        <authorList>
            <consortium name="WormBaseParasite"/>
        </authorList>
    </citation>
    <scope>IDENTIFICATION</scope>
</reference>
<dbReference type="EMBL" id="UZAE01012854">
    <property type="protein sequence ID" value="VDO07022.1"/>
    <property type="molecule type" value="Genomic_DNA"/>
</dbReference>
<protein>
    <submittedName>
        <fullName evidence="3">PID domain-containing protein</fullName>
    </submittedName>
</protein>
<organism evidence="3">
    <name type="scientific">Rodentolepis nana</name>
    <name type="common">Dwarf tapeworm</name>
    <name type="synonym">Hymenolepis nana</name>
    <dbReference type="NCBI Taxonomy" id="102285"/>
    <lineage>
        <taxon>Eukaryota</taxon>
        <taxon>Metazoa</taxon>
        <taxon>Spiralia</taxon>
        <taxon>Lophotrochozoa</taxon>
        <taxon>Platyhelminthes</taxon>
        <taxon>Cestoda</taxon>
        <taxon>Eucestoda</taxon>
        <taxon>Cyclophyllidea</taxon>
        <taxon>Hymenolepididae</taxon>
        <taxon>Rodentolepis</taxon>
    </lineage>
</organism>
<reference evidence="1 2" key="2">
    <citation type="submission" date="2018-11" db="EMBL/GenBank/DDBJ databases">
        <authorList>
            <consortium name="Pathogen Informatics"/>
        </authorList>
    </citation>
    <scope>NUCLEOTIDE SEQUENCE [LARGE SCALE GENOMIC DNA]</scope>
</reference>
<evidence type="ECO:0000313" key="2">
    <source>
        <dbReference type="Proteomes" id="UP000278807"/>
    </source>
</evidence>
<dbReference type="WBParaSite" id="HNAJ_0001003701-mRNA-1">
    <property type="protein sequence ID" value="HNAJ_0001003701-mRNA-1"/>
    <property type="gene ID" value="HNAJ_0001003701"/>
</dbReference>